<feature type="transmembrane region" description="Helical" evidence="7">
    <location>
        <begin position="176"/>
        <end position="197"/>
    </location>
</feature>
<evidence type="ECO:0000313" key="8">
    <source>
        <dbReference type="EMBL" id="MFM2483925.1"/>
    </source>
</evidence>
<dbReference type="PANTHER" id="PTHR33508:SF1">
    <property type="entry name" value="UPF0056 MEMBRANE PROTEIN YHCE"/>
    <property type="match status" value="1"/>
</dbReference>
<feature type="transmembrane region" description="Helical" evidence="7">
    <location>
        <begin position="139"/>
        <end position="164"/>
    </location>
</feature>
<gene>
    <name evidence="8" type="ORF">ABUE30_02395</name>
</gene>
<dbReference type="RefSeq" id="WP_408622075.1">
    <property type="nucleotide sequence ID" value="NZ_JBEQCT010000001.1"/>
</dbReference>
<comment type="subcellular location">
    <subcellularLocation>
        <location evidence="1 7">Cell membrane</location>
        <topology evidence="1 7">Multi-pass membrane protein</topology>
    </subcellularLocation>
</comment>
<keyword evidence="5 7" id="KW-1133">Transmembrane helix</keyword>
<dbReference type="NCBIfam" id="TIGR00427">
    <property type="entry name" value="NAAT family transporter"/>
    <property type="match status" value="1"/>
</dbReference>
<dbReference type="EMBL" id="JBEQCT010000001">
    <property type="protein sequence ID" value="MFM2483925.1"/>
    <property type="molecule type" value="Genomic_DNA"/>
</dbReference>
<feature type="transmembrane region" description="Helical" evidence="7">
    <location>
        <begin position="71"/>
        <end position="92"/>
    </location>
</feature>
<evidence type="ECO:0000313" key="9">
    <source>
        <dbReference type="Proteomes" id="UP001629953"/>
    </source>
</evidence>
<dbReference type="InterPro" id="IPR002771">
    <property type="entry name" value="Multi_antbiot-R_MarC"/>
</dbReference>
<name>A0ABW9G3X3_9GAMM</name>
<feature type="transmembrane region" description="Helical" evidence="7">
    <location>
        <begin position="43"/>
        <end position="65"/>
    </location>
</feature>
<evidence type="ECO:0000256" key="6">
    <source>
        <dbReference type="ARBA" id="ARBA00023136"/>
    </source>
</evidence>
<evidence type="ECO:0000256" key="1">
    <source>
        <dbReference type="ARBA" id="ARBA00004651"/>
    </source>
</evidence>
<dbReference type="PANTHER" id="PTHR33508">
    <property type="entry name" value="UPF0056 MEMBRANE PROTEIN YHCE"/>
    <property type="match status" value="1"/>
</dbReference>
<protein>
    <recommendedName>
        <fullName evidence="7">UPF0056 membrane protein</fullName>
    </recommendedName>
</protein>
<organism evidence="8 9">
    <name type="scientific">Celerinatantimonas yamalensis</name>
    <dbReference type="NCBI Taxonomy" id="559956"/>
    <lineage>
        <taxon>Bacteria</taxon>
        <taxon>Pseudomonadati</taxon>
        <taxon>Pseudomonadota</taxon>
        <taxon>Gammaproteobacteria</taxon>
        <taxon>Celerinatantimonadaceae</taxon>
        <taxon>Celerinatantimonas</taxon>
    </lineage>
</organism>
<evidence type="ECO:0000256" key="2">
    <source>
        <dbReference type="ARBA" id="ARBA00009784"/>
    </source>
</evidence>
<keyword evidence="4 7" id="KW-0812">Transmembrane</keyword>
<evidence type="ECO:0000256" key="5">
    <source>
        <dbReference type="ARBA" id="ARBA00022989"/>
    </source>
</evidence>
<keyword evidence="3" id="KW-1003">Cell membrane</keyword>
<feature type="transmembrane region" description="Helical" evidence="7">
    <location>
        <begin position="12"/>
        <end position="31"/>
    </location>
</feature>
<dbReference type="Pfam" id="PF01914">
    <property type="entry name" value="MarC"/>
    <property type="match status" value="1"/>
</dbReference>
<evidence type="ECO:0000256" key="3">
    <source>
        <dbReference type="ARBA" id="ARBA00022475"/>
    </source>
</evidence>
<reference evidence="8 9" key="1">
    <citation type="journal article" date="2013" name="Int. J. Syst. Evol. Microbiol.">
        <title>Celerinatantimonas yamalensis sp. nov., a cold-adapted diazotrophic bacterium from a cold permafrost brine.</title>
        <authorList>
            <person name="Shcherbakova V."/>
            <person name="Chuvilskaya N."/>
            <person name="Rivkina E."/>
            <person name="Demidov N."/>
            <person name="Uchaeva V."/>
            <person name="Suetin S."/>
            <person name="Suzina N."/>
            <person name="Gilichinsky D."/>
        </authorList>
    </citation>
    <scope>NUCLEOTIDE SEQUENCE [LARGE SCALE GENOMIC DNA]</scope>
    <source>
        <strain evidence="8 9">C7</strain>
    </source>
</reference>
<evidence type="ECO:0000256" key="7">
    <source>
        <dbReference type="RuleBase" id="RU362048"/>
    </source>
</evidence>
<keyword evidence="9" id="KW-1185">Reference proteome</keyword>
<comment type="caution">
    <text evidence="8">The sequence shown here is derived from an EMBL/GenBank/DDBJ whole genome shotgun (WGS) entry which is preliminary data.</text>
</comment>
<accession>A0ABW9G3X3</accession>
<comment type="similarity">
    <text evidence="2 7">Belongs to the UPF0056 (MarC) family.</text>
</comment>
<proteinExistence type="inferred from homology"/>
<feature type="transmembrane region" description="Helical" evidence="7">
    <location>
        <begin position="113"/>
        <end position="133"/>
    </location>
</feature>
<keyword evidence="6 7" id="KW-0472">Membrane</keyword>
<sequence>METTWVHASTVFMSFFAIMNPIANVPIFLGLTAQDDDKITRLVALRAVGLAFVIVAAFALTGHFIFQLFGITLPAFRIIGGFLVCTIGFQMLHGSQSSMHQLNSDDNAACRDAALSVSIFPLAMPILAGPGTIVTAMNYAGHGLMITLLAFALLCLVTFVVFVFGRRFVAIIGSGALGVITRIMGLILAVIGAQMLIDGLLGAFPILTGH</sequence>
<evidence type="ECO:0000256" key="4">
    <source>
        <dbReference type="ARBA" id="ARBA00022692"/>
    </source>
</evidence>
<dbReference type="Proteomes" id="UP001629953">
    <property type="component" value="Unassembled WGS sequence"/>
</dbReference>